<evidence type="ECO:0000256" key="2">
    <source>
        <dbReference type="ARBA" id="ARBA00010441"/>
    </source>
</evidence>
<evidence type="ECO:0000256" key="11">
    <source>
        <dbReference type="RuleBase" id="RU003750"/>
    </source>
</evidence>
<evidence type="ECO:0000256" key="3">
    <source>
        <dbReference type="ARBA" id="ARBA00022516"/>
    </source>
</evidence>
<dbReference type="GO" id="GO:0046474">
    <property type="term" value="P:glycerophospholipid biosynthetic process"/>
    <property type="evidence" value="ECO:0007669"/>
    <property type="project" value="TreeGrafter"/>
</dbReference>
<keyword evidence="9" id="KW-0594">Phospholipid biosynthesis</keyword>
<evidence type="ECO:0000256" key="5">
    <source>
        <dbReference type="ARBA" id="ARBA00022692"/>
    </source>
</evidence>
<feature type="transmembrane region" description="Helical" evidence="12">
    <location>
        <begin position="41"/>
        <end position="60"/>
    </location>
</feature>
<dbReference type="PANTHER" id="PTHR14269">
    <property type="entry name" value="CDP-DIACYLGLYCEROL--GLYCEROL-3-PHOSPHATE 3-PHOSPHATIDYLTRANSFERASE-RELATED"/>
    <property type="match status" value="1"/>
</dbReference>
<dbReference type="GO" id="GO:0008444">
    <property type="term" value="F:CDP-diacylglycerol-glycerol-3-phosphate 3-phosphatidyltransferase activity"/>
    <property type="evidence" value="ECO:0007669"/>
    <property type="project" value="InterPro"/>
</dbReference>
<evidence type="ECO:0000256" key="9">
    <source>
        <dbReference type="ARBA" id="ARBA00023209"/>
    </source>
</evidence>
<keyword evidence="10" id="KW-1208">Phospholipid metabolism</keyword>
<dbReference type="Proteomes" id="UP000321154">
    <property type="component" value="Unassembled WGS sequence"/>
</dbReference>
<keyword evidence="15" id="KW-1185">Reference proteome</keyword>
<dbReference type="Pfam" id="PF01066">
    <property type="entry name" value="CDP-OH_P_transf"/>
    <property type="match status" value="1"/>
</dbReference>
<gene>
    <name evidence="14" type="ORF">FB463_002510</name>
    <name evidence="13" type="ORF">FFA01_19730</name>
</gene>
<evidence type="ECO:0000313" key="14">
    <source>
        <dbReference type="EMBL" id="MBA8814244.1"/>
    </source>
</evidence>
<keyword evidence="3" id="KW-0444">Lipid biosynthesis</keyword>
<feature type="transmembrane region" description="Helical" evidence="12">
    <location>
        <begin position="171"/>
        <end position="193"/>
    </location>
</feature>
<evidence type="ECO:0000256" key="8">
    <source>
        <dbReference type="ARBA" id="ARBA00023136"/>
    </source>
</evidence>
<evidence type="ECO:0000256" key="12">
    <source>
        <dbReference type="SAM" id="Phobius"/>
    </source>
</evidence>
<reference evidence="13 15" key="1">
    <citation type="submission" date="2019-07" db="EMBL/GenBank/DDBJ databases">
        <title>Whole genome shotgun sequence of Frigoribacterium faeni NBRC 103066.</title>
        <authorList>
            <person name="Hosoyama A."/>
            <person name="Uohara A."/>
            <person name="Ohji S."/>
            <person name="Ichikawa N."/>
        </authorList>
    </citation>
    <scope>NUCLEOTIDE SEQUENCE [LARGE SCALE GENOMIC DNA]</scope>
    <source>
        <strain evidence="13 15">NBRC 103066</strain>
    </source>
</reference>
<evidence type="ECO:0000313" key="15">
    <source>
        <dbReference type="Proteomes" id="UP000321154"/>
    </source>
</evidence>
<dbReference type="InterPro" id="IPR050324">
    <property type="entry name" value="CDP-alcohol_PTase-I"/>
</dbReference>
<evidence type="ECO:0000256" key="6">
    <source>
        <dbReference type="ARBA" id="ARBA00022989"/>
    </source>
</evidence>
<name>A0A7W3PJZ1_9MICO</name>
<dbReference type="EC" id="2.7.8.41" evidence="14"/>
<proteinExistence type="inferred from homology"/>
<dbReference type="PROSITE" id="PS00379">
    <property type="entry name" value="CDP_ALCOHOL_P_TRANSF"/>
    <property type="match status" value="1"/>
</dbReference>
<feature type="transmembrane region" description="Helical" evidence="12">
    <location>
        <begin position="110"/>
        <end position="128"/>
    </location>
</feature>
<evidence type="ECO:0000256" key="1">
    <source>
        <dbReference type="ARBA" id="ARBA00004141"/>
    </source>
</evidence>
<comment type="subcellular location">
    <subcellularLocation>
        <location evidence="1">Membrane</location>
        <topology evidence="1">Multi-pass membrane protein</topology>
    </subcellularLocation>
</comment>
<protein>
    <submittedName>
        <fullName evidence="14">Cardiolipin synthase</fullName>
        <ecNumber evidence="14">2.7.8.41</ecNumber>
    </submittedName>
</protein>
<sequence length="211" mass="22715">MTLVDRLFRQDEWRTVPNAITLLRLVLLPVFIVLIVDEHYWSSMVVIAVVFLTDFVDGFVARRTGAISELGKWLDPVADRLTVIAVVAAFALGGLLTWPVFVLILLPDVVLSLVSLVAFGGASFPVTWIGKVRTAFIFTGLLLLLVGVAMISQGRSSGADGLEAVGQGAALISYVVLVVGLIGHYVAAVVYAVGLTRRLRARRAGRVDDKG</sequence>
<evidence type="ECO:0000313" key="13">
    <source>
        <dbReference type="EMBL" id="GEK83664.1"/>
    </source>
</evidence>
<dbReference type="EMBL" id="JACGWW010000003">
    <property type="protein sequence ID" value="MBA8814244.1"/>
    <property type="molecule type" value="Genomic_DNA"/>
</dbReference>
<evidence type="ECO:0000256" key="10">
    <source>
        <dbReference type="ARBA" id="ARBA00023264"/>
    </source>
</evidence>
<dbReference type="GO" id="GO:0016020">
    <property type="term" value="C:membrane"/>
    <property type="evidence" value="ECO:0007669"/>
    <property type="project" value="UniProtKB-SubCell"/>
</dbReference>
<dbReference type="Gene3D" id="1.20.120.1760">
    <property type="match status" value="1"/>
</dbReference>
<dbReference type="EMBL" id="BJUV01000018">
    <property type="protein sequence ID" value="GEK83664.1"/>
    <property type="molecule type" value="Genomic_DNA"/>
</dbReference>
<keyword evidence="5 12" id="KW-0812">Transmembrane</keyword>
<dbReference type="Proteomes" id="UP000522688">
    <property type="component" value="Unassembled WGS sequence"/>
</dbReference>
<dbReference type="InterPro" id="IPR043130">
    <property type="entry name" value="CDP-OH_PTrfase_TM_dom"/>
</dbReference>
<dbReference type="InterPro" id="IPR048254">
    <property type="entry name" value="CDP_ALCOHOL_P_TRANSF_CS"/>
</dbReference>
<feature type="transmembrane region" description="Helical" evidence="12">
    <location>
        <begin position="135"/>
        <end position="151"/>
    </location>
</feature>
<dbReference type="PIRSF" id="PIRSF000847">
    <property type="entry name" value="Phos_ph_gly_syn"/>
    <property type="match status" value="1"/>
</dbReference>
<keyword evidence="7" id="KW-0443">Lipid metabolism</keyword>
<accession>A0A7W3PJZ1</accession>
<comment type="similarity">
    <text evidence="2 11">Belongs to the CDP-alcohol phosphatidyltransferase class-I family.</text>
</comment>
<feature type="transmembrane region" description="Helical" evidence="12">
    <location>
        <begin position="16"/>
        <end position="35"/>
    </location>
</feature>
<evidence type="ECO:0000256" key="4">
    <source>
        <dbReference type="ARBA" id="ARBA00022679"/>
    </source>
</evidence>
<dbReference type="RefSeq" id="WP_146855616.1">
    <property type="nucleotide sequence ID" value="NZ_BAAAHR010000007.1"/>
</dbReference>
<dbReference type="InterPro" id="IPR004570">
    <property type="entry name" value="Phosphatidylglycerol_P_synth"/>
</dbReference>
<dbReference type="OrthoDB" id="9796672at2"/>
<dbReference type="UniPathway" id="UPA00085"/>
<comment type="caution">
    <text evidence="14">The sequence shown here is derived from an EMBL/GenBank/DDBJ whole genome shotgun (WGS) entry which is preliminary data.</text>
</comment>
<keyword evidence="4 11" id="KW-0808">Transferase</keyword>
<feature type="transmembrane region" description="Helical" evidence="12">
    <location>
        <begin position="81"/>
        <end position="104"/>
    </location>
</feature>
<evidence type="ECO:0000256" key="7">
    <source>
        <dbReference type="ARBA" id="ARBA00023098"/>
    </source>
</evidence>
<reference evidence="14 16" key="2">
    <citation type="submission" date="2020-07" db="EMBL/GenBank/DDBJ databases">
        <title>Sequencing the genomes of 1000 actinobacteria strains.</title>
        <authorList>
            <person name="Klenk H.-P."/>
        </authorList>
    </citation>
    <scope>NUCLEOTIDE SEQUENCE [LARGE SCALE GENOMIC DNA]</scope>
    <source>
        <strain evidence="14 16">DSM 10309</strain>
    </source>
</reference>
<dbReference type="PANTHER" id="PTHR14269:SF62">
    <property type="entry name" value="CDP-DIACYLGLYCEROL--GLYCEROL-3-PHOSPHATE 3-PHOSPHATIDYLTRANSFERASE 1, CHLOROPLASTIC"/>
    <property type="match status" value="1"/>
</dbReference>
<dbReference type="AlphaFoldDB" id="A0A7W3PJZ1"/>
<organism evidence="14 16">
    <name type="scientific">Frigoribacterium faeni</name>
    <dbReference type="NCBI Taxonomy" id="145483"/>
    <lineage>
        <taxon>Bacteria</taxon>
        <taxon>Bacillati</taxon>
        <taxon>Actinomycetota</taxon>
        <taxon>Actinomycetes</taxon>
        <taxon>Micrococcales</taxon>
        <taxon>Microbacteriaceae</taxon>
        <taxon>Frigoribacterium</taxon>
    </lineage>
</organism>
<dbReference type="InterPro" id="IPR000462">
    <property type="entry name" value="CDP-OH_P_trans"/>
</dbReference>
<evidence type="ECO:0000313" key="16">
    <source>
        <dbReference type="Proteomes" id="UP000522688"/>
    </source>
</evidence>
<keyword evidence="8 12" id="KW-0472">Membrane</keyword>
<dbReference type="GO" id="GO:0043337">
    <property type="term" value="F:cardiolipin synthase (CMP-forming)"/>
    <property type="evidence" value="ECO:0007669"/>
    <property type="project" value="UniProtKB-EC"/>
</dbReference>
<keyword evidence="6 12" id="KW-1133">Transmembrane helix</keyword>